<name>A0A2P7MSQ9_9CYAN</name>
<dbReference type="EMBL" id="PXXO01000014">
    <property type="protein sequence ID" value="PSJ04249.1"/>
    <property type="molecule type" value="Genomic_DNA"/>
</dbReference>
<protein>
    <submittedName>
        <fullName evidence="2">Uncharacterized protein</fullName>
    </submittedName>
</protein>
<dbReference type="OrthoDB" id="559543at2"/>
<accession>A0A2P7MSQ9</accession>
<evidence type="ECO:0000313" key="2">
    <source>
        <dbReference type="EMBL" id="PSJ04249.1"/>
    </source>
</evidence>
<gene>
    <name evidence="2" type="ORF">C7K55_11355</name>
</gene>
<evidence type="ECO:0000256" key="1">
    <source>
        <dbReference type="SAM" id="MobiDB-lite"/>
    </source>
</evidence>
<comment type="caution">
    <text evidence="2">The sequence shown here is derived from an EMBL/GenBank/DDBJ whole genome shotgun (WGS) entry which is preliminary data.</text>
</comment>
<evidence type="ECO:0000313" key="3">
    <source>
        <dbReference type="Proteomes" id="UP000243002"/>
    </source>
</evidence>
<sequence>MTDGTPPRADTSAINASDPSRQELEESIDQLAAYRDRLIKDVIGMGQRLKLPQKQVDFTLAQHPELQKLEAILAQLESQKSEQD</sequence>
<keyword evidence="3" id="KW-1185">Reference proteome</keyword>
<dbReference type="AlphaFoldDB" id="A0A2P7MSQ9"/>
<feature type="region of interest" description="Disordered" evidence="1">
    <location>
        <begin position="1"/>
        <end position="25"/>
    </location>
</feature>
<organism evidence="2 3">
    <name type="scientific">Cyanobium usitatum str. Tous</name>
    <dbReference type="NCBI Taxonomy" id="2116684"/>
    <lineage>
        <taxon>Bacteria</taxon>
        <taxon>Bacillati</taxon>
        <taxon>Cyanobacteriota</taxon>
        <taxon>Cyanophyceae</taxon>
        <taxon>Synechococcales</taxon>
        <taxon>Prochlorococcaceae</taxon>
        <taxon>Cyanobium</taxon>
    </lineage>
</organism>
<proteinExistence type="predicted"/>
<reference evidence="2 3" key="1">
    <citation type="journal article" date="2018" name="Environ. Microbiol.">
        <title>Ecological and genomic features of two widespread freshwater picocyanobacteria.</title>
        <authorList>
            <person name="Cabello-Yeves P.J."/>
            <person name="Picazo A."/>
            <person name="Camacho A."/>
            <person name="Callieri C."/>
            <person name="Rosselli R."/>
            <person name="Roda-Garcia J.J."/>
            <person name="Coutinho F.H."/>
            <person name="Rodriguez-Valera F."/>
        </authorList>
    </citation>
    <scope>NUCLEOTIDE SEQUENCE [LARGE SCALE GENOMIC DNA]</scope>
    <source>
        <strain evidence="2 3">Tous</strain>
    </source>
</reference>
<dbReference type="Proteomes" id="UP000243002">
    <property type="component" value="Unassembled WGS sequence"/>
</dbReference>
<dbReference type="RefSeq" id="WP_106632845.1">
    <property type="nucleotide sequence ID" value="NZ_PXXO01000014.1"/>
</dbReference>